<dbReference type="SUPFAM" id="SSF52047">
    <property type="entry name" value="RNI-like"/>
    <property type="match status" value="1"/>
</dbReference>
<evidence type="ECO:0000256" key="2">
    <source>
        <dbReference type="SAM" id="MobiDB-lite"/>
    </source>
</evidence>
<evidence type="ECO:0000259" key="3">
    <source>
        <dbReference type="Pfam" id="PF25353"/>
    </source>
</evidence>
<proteinExistence type="predicted"/>
<feature type="region of interest" description="Disordered" evidence="2">
    <location>
        <begin position="1159"/>
        <end position="1217"/>
    </location>
</feature>
<comment type="caution">
    <text evidence="4">The sequence shown here is derived from an EMBL/GenBank/DDBJ whole genome shotgun (WGS) entry which is preliminary data.</text>
</comment>
<accession>A0A9P4YWG4</accession>
<evidence type="ECO:0000256" key="1">
    <source>
        <dbReference type="ARBA" id="ARBA00022737"/>
    </source>
</evidence>
<organism evidence="4 5">
    <name type="scientific">Geosmithia morbida</name>
    <dbReference type="NCBI Taxonomy" id="1094350"/>
    <lineage>
        <taxon>Eukaryota</taxon>
        <taxon>Fungi</taxon>
        <taxon>Dikarya</taxon>
        <taxon>Ascomycota</taxon>
        <taxon>Pezizomycotina</taxon>
        <taxon>Sordariomycetes</taxon>
        <taxon>Hypocreomycetidae</taxon>
        <taxon>Hypocreales</taxon>
        <taxon>Bionectriaceae</taxon>
        <taxon>Geosmithia</taxon>
    </lineage>
</organism>
<dbReference type="InterPro" id="IPR032675">
    <property type="entry name" value="LRR_dom_sf"/>
</dbReference>
<feature type="compositionally biased region" description="Low complexity" evidence="2">
    <location>
        <begin position="1169"/>
        <end position="1182"/>
    </location>
</feature>
<dbReference type="OrthoDB" id="120976at2759"/>
<keyword evidence="5" id="KW-1185">Reference proteome</keyword>
<dbReference type="PANTHER" id="PTHR24111:SF0">
    <property type="entry name" value="LEUCINE-RICH REPEAT-CONTAINING PROTEIN"/>
    <property type="match status" value="1"/>
</dbReference>
<evidence type="ECO:0000313" key="5">
    <source>
        <dbReference type="Proteomes" id="UP000749293"/>
    </source>
</evidence>
<protein>
    <submittedName>
        <fullName evidence="4">Leucine rich repeat protein</fullName>
    </submittedName>
</protein>
<keyword evidence="1" id="KW-0677">Repeat</keyword>
<dbReference type="RefSeq" id="XP_035322777.1">
    <property type="nucleotide sequence ID" value="XM_035467811.1"/>
</dbReference>
<dbReference type="InterPro" id="IPR052201">
    <property type="entry name" value="LRR-containing_regulator"/>
</dbReference>
<sequence length="1271" mass="138702">MNADTLRRKARTSLKTTSVALASSDQQYEDHQHTGEPAIVEPKTPRGFSRALRSLSSSSLDSLSAGVPRRSTSSRRLQKTHSSSGTMLERLHLRASSRDSSSNLTAADLDSPGSPIDQPFYTMEVVRNGHLKADVSLLKARSEYLVLTDQCLVKCGSVEAARTIFPQLAPSPDVQPPPRRTSSYGSLSSKSAASEIRFEVPLRSIVAIFNDDEAGGAVPGIDLWWFSQTPRLAYCRTHLLFSLAQERDEWLSAIHKMCRVKLRKSPVGSLTPENLRVRVDHIVAHHESAPFDGAPANVIFPVAKRAVGSGAADEAHNVTDGSSYYLAIGPCMCYLIEVLKADFATPPGDLRIKFNHFGTVTLTKFTASVAAHEHRFTLSFRSPFGRTTRLDLASLHYRRIIEAFSRADRLVKPMWPQQLQQSVFEIKGLPAPLQLTAGCDLGGIGRSLQAHCAAYHVDVPLWTVDWHASYQPEFRLLPLLVDDTASISSSSSSSTVAVPYSSMQLMAVFRALRFNNFFRAISFRDVDLSALAGKRDNSPYGEGVVYSSLNGCKISQDHCGDLLEAPVLSQEIHALAFASESVRSIDLGNCLGLSIRRSAQARRSVDSSGHRRTSSELLSPIMMLARAGLCMCRNLVMSGNPLLLSDVDELANIMTLDHVRFKKIEFASCSLGDAGLNKLWCGLSGQARSLQVINTSDNQGVVWFDTLRNTLSQLRNVTKLMIAGNTRLHPDASLFDEAIYSWALSELDLSGIVLNEATVDVLAGYLETPQSQDLQMLRVDSCGLTGRQMAKLFRAMGRTREMTVHANASRLDEGIDELCQVLAAGYGPWSLFIQMVEFSHESSYVKLWEALTFNTSIECLSLAGSSIPDEASTAACKTVANFFAKNDTVRFLDISGYNAKLDEGRLGKNFSSALSGMRHNSRIEHLRVRSQMLNVNIGDLAEAISANKTLHTLDCEDNGFNLSNFRHLIKHLGDNTTICHFSAFTPAELERSVRKSAYTPGTMAAPPTRRASIVSRFRQERPQSSSDKALVQHLKDEWDAAVEHLRLILERNQRLVDEPAVDMPPTLPPPEHAAPLGAEQILDAGEDAIFSQSFGGLAFRQLEARQAKNPAAIVNTGGEAGSFVGPLPARKPSTAGSVTSISELQALVGRLDLRIRRSSSTASSDVAAISPTSSISPTRTPPGDTTTHKEEGEEEDDSPKSRTLSLRNPDGGSFDYSADGNYTFSNNASDGPLPPVGTVAGDLGIQMKAFRRTWGDSVSRIDEEDDATCAA</sequence>
<dbReference type="Proteomes" id="UP000749293">
    <property type="component" value="Unassembled WGS sequence"/>
</dbReference>
<name>A0A9P4YWG4_9HYPO</name>
<dbReference type="AlphaFoldDB" id="A0A9P4YWG4"/>
<feature type="compositionally biased region" description="Low complexity" evidence="2">
    <location>
        <begin position="49"/>
        <end position="65"/>
    </location>
</feature>
<dbReference type="GeneID" id="55972066"/>
<dbReference type="EMBL" id="JAANYQ010000005">
    <property type="protein sequence ID" value="KAF4124125.1"/>
    <property type="molecule type" value="Genomic_DNA"/>
</dbReference>
<evidence type="ECO:0000313" key="4">
    <source>
        <dbReference type="EMBL" id="KAF4124125.1"/>
    </source>
</evidence>
<feature type="region of interest" description="Disordered" evidence="2">
    <location>
        <begin position="1"/>
        <end position="113"/>
    </location>
</feature>
<dbReference type="Pfam" id="PF25353">
    <property type="entry name" value="PH_2nd_LRR"/>
    <property type="match status" value="1"/>
</dbReference>
<feature type="domain" description="LRR-containing protein second PH" evidence="3">
    <location>
        <begin position="305"/>
        <end position="419"/>
    </location>
</feature>
<dbReference type="InterPro" id="IPR057334">
    <property type="entry name" value="PH_2nd_LRR"/>
</dbReference>
<dbReference type="Gene3D" id="3.80.10.10">
    <property type="entry name" value="Ribonuclease Inhibitor"/>
    <property type="match status" value="1"/>
</dbReference>
<reference evidence="4" key="1">
    <citation type="submission" date="2020-03" db="EMBL/GenBank/DDBJ databases">
        <title>Site-based positive gene gene selection in Geosmithia morbida across the United States reveals a broad range of putative effectors and factors for local host and environmental adapation.</title>
        <authorList>
            <person name="Onufrak A."/>
            <person name="Murdoch R.W."/>
            <person name="Gazis R."/>
            <person name="Huff M."/>
            <person name="Staton M."/>
            <person name="Klingeman W."/>
            <person name="Hadziabdic D."/>
        </authorList>
    </citation>
    <scope>NUCLEOTIDE SEQUENCE</scope>
    <source>
        <strain evidence="4">1262</strain>
    </source>
</reference>
<dbReference type="PANTHER" id="PTHR24111">
    <property type="entry name" value="LEUCINE-RICH REPEAT-CONTAINING PROTEIN 34"/>
    <property type="match status" value="1"/>
</dbReference>
<feature type="compositionally biased region" description="Polar residues" evidence="2">
    <location>
        <begin position="13"/>
        <end position="26"/>
    </location>
</feature>
<gene>
    <name evidence="4" type="ORF">GMORB2_5841</name>
</gene>